<feature type="signal peptide" evidence="1">
    <location>
        <begin position="1"/>
        <end position="17"/>
    </location>
</feature>
<keyword evidence="1" id="KW-0732">Signal</keyword>
<sequence length="247" mass="28631">MKIPLLMLALTACNLNAQQSKPYYPHTRNLIFQNKDKSHNTFVYEKSRMITELFKITEKVFYSTTLANYSNTGTSLTQRLDLIPLRQNNENIFSTGIALQLLGDKETHIGVYYTENFKNEDSQQQKQNNFSYMESVITIDKPDKIALSFPMQMLNPFITDPTQRTEFFITELKTVISKDKKVTFIAEGKFNKAFYFKNSGTNSLIIKNIVFEFINDEVIVKAVDPTFYDITTEYPRTIVISKTPFKL</sequence>
<evidence type="ECO:0000313" key="2">
    <source>
        <dbReference type="EMBL" id="SIS64253.1"/>
    </source>
</evidence>
<dbReference type="RefSeq" id="WP_076549932.1">
    <property type="nucleotide sequence ID" value="NZ_FTOL01000001.1"/>
</dbReference>
<dbReference type="EMBL" id="FTOL01000001">
    <property type="protein sequence ID" value="SIS64253.1"/>
    <property type="molecule type" value="Genomic_DNA"/>
</dbReference>
<keyword evidence="3" id="KW-1185">Reference proteome</keyword>
<organism evidence="2 3">
    <name type="scientific">Chryseobacterium ureilyticum</name>
    <dbReference type="NCBI Taxonomy" id="373668"/>
    <lineage>
        <taxon>Bacteria</taxon>
        <taxon>Pseudomonadati</taxon>
        <taxon>Bacteroidota</taxon>
        <taxon>Flavobacteriia</taxon>
        <taxon>Flavobacteriales</taxon>
        <taxon>Weeksellaceae</taxon>
        <taxon>Chryseobacterium group</taxon>
        <taxon>Chryseobacterium</taxon>
    </lineage>
</organism>
<dbReference type="OrthoDB" id="9983606at2"/>
<gene>
    <name evidence="2" type="ORF">SAMN05421786_101696</name>
</gene>
<evidence type="ECO:0000256" key="1">
    <source>
        <dbReference type="SAM" id="SignalP"/>
    </source>
</evidence>
<proteinExistence type="predicted"/>
<protein>
    <submittedName>
        <fullName evidence="2">Uncharacterized protein</fullName>
    </submittedName>
</protein>
<reference evidence="3" key="1">
    <citation type="submission" date="2017-01" db="EMBL/GenBank/DDBJ databases">
        <authorList>
            <person name="Varghese N."/>
            <person name="Submissions S."/>
        </authorList>
    </citation>
    <scope>NUCLEOTIDE SEQUENCE [LARGE SCALE GENOMIC DNA]</scope>
    <source>
        <strain evidence="3">DSM 18017</strain>
    </source>
</reference>
<dbReference type="AlphaFoldDB" id="A0A1N7KRL0"/>
<feature type="chain" id="PRO_5012116914" evidence="1">
    <location>
        <begin position="18"/>
        <end position="247"/>
    </location>
</feature>
<accession>A0A1N7KRL0</accession>
<evidence type="ECO:0000313" key="3">
    <source>
        <dbReference type="Proteomes" id="UP000186744"/>
    </source>
</evidence>
<dbReference type="Proteomes" id="UP000186744">
    <property type="component" value="Unassembled WGS sequence"/>
</dbReference>
<name>A0A1N7KRL0_9FLAO</name>